<dbReference type="EMBL" id="KB932205">
    <property type="protein sequence ID" value="KCV69995.1"/>
    <property type="molecule type" value="Genomic_DNA"/>
</dbReference>
<keyword evidence="4" id="KW-1185">Reference proteome</keyword>
<dbReference type="GO" id="GO:0003714">
    <property type="term" value="F:transcription corepressor activity"/>
    <property type="evidence" value="ECO:0007669"/>
    <property type="project" value="InterPro"/>
</dbReference>
<evidence type="ECO:0000256" key="1">
    <source>
        <dbReference type="ARBA" id="ARBA00006349"/>
    </source>
</evidence>
<dbReference type="InterPro" id="IPR009643">
    <property type="entry name" value="HS1-bd"/>
</dbReference>
<organism evidence="3">
    <name type="scientific">Fonticula alba</name>
    <name type="common">Slime mold</name>
    <dbReference type="NCBI Taxonomy" id="691883"/>
    <lineage>
        <taxon>Eukaryota</taxon>
        <taxon>Rotosphaerida</taxon>
        <taxon>Fonticulaceae</taxon>
        <taxon>Fonticula</taxon>
    </lineage>
</organism>
<dbReference type="RefSeq" id="XP_009495601.1">
    <property type="nucleotide sequence ID" value="XM_009497326.1"/>
</dbReference>
<dbReference type="Proteomes" id="UP000030693">
    <property type="component" value="Unassembled WGS sequence"/>
</dbReference>
<comment type="similarity">
    <text evidence="1">Belongs to the HSBP1 family.</text>
</comment>
<dbReference type="Pfam" id="PF06825">
    <property type="entry name" value="HSBP1"/>
    <property type="match status" value="1"/>
</dbReference>
<evidence type="ECO:0000313" key="3">
    <source>
        <dbReference type="EMBL" id="KCV69995.1"/>
    </source>
</evidence>
<name>A0A058Z6Y0_FONAL</name>
<evidence type="ECO:0008006" key="5">
    <source>
        <dbReference type="Google" id="ProtNLM"/>
    </source>
</evidence>
<evidence type="ECO:0000256" key="2">
    <source>
        <dbReference type="SAM" id="Coils"/>
    </source>
</evidence>
<proteinExistence type="inferred from homology"/>
<gene>
    <name evidence="3" type="ORF">H696_03460</name>
</gene>
<dbReference type="GeneID" id="20528185"/>
<dbReference type="AlphaFoldDB" id="A0A058Z6Y0"/>
<sequence>MSNQIIGKIDGMNDRLNELEKSLQTLMEQADAAAAAQGTNNGDN</sequence>
<reference evidence="3" key="1">
    <citation type="submission" date="2013-04" db="EMBL/GenBank/DDBJ databases">
        <title>The Genome Sequence of Fonticula alba ATCC 38817.</title>
        <authorList>
            <consortium name="The Broad Institute Genomics Platform"/>
            <person name="Russ C."/>
            <person name="Cuomo C."/>
            <person name="Burger G."/>
            <person name="Gray M.W."/>
            <person name="Holland P.W.H."/>
            <person name="King N."/>
            <person name="Lang F.B.F."/>
            <person name="Roger A.J."/>
            <person name="Ruiz-Trillo I."/>
            <person name="Brown M."/>
            <person name="Walker B."/>
            <person name="Young S."/>
            <person name="Zeng Q."/>
            <person name="Gargeya S."/>
            <person name="Fitzgerald M."/>
            <person name="Haas B."/>
            <person name="Abouelleil A."/>
            <person name="Allen A.W."/>
            <person name="Alvarado L."/>
            <person name="Arachchi H.M."/>
            <person name="Berlin A.M."/>
            <person name="Chapman S.B."/>
            <person name="Gainer-Dewar J."/>
            <person name="Goldberg J."/>
            <person name="Griggs A."/>
            <person name="Gujja S."/>
            <person name="Hansen M."/>
            <person name="Howarth C."/>
            <person name="Imamovic A."/>
            <person name="Ireland A."/>
            <person name="Larimer J."/>
            <person name="McCowan C."/>
            <person name="Murphy C."/>
            <person name="Pearson M."/>
            <person name="Poon T.W."/>
            <person name="Priest M."/>
            <person name="Roberts A."/>
            <person name="Saif S."/>
            <person name="Shea T."/>
            <person name="Sisk P."/>
            <person name="Sykes S."/>
            <person name="Wortman J."/>
            <person name="Nusbaum C."/>
            <person name="Birren B."/>
        </authorList>
    </citation>
    <scope>NUCLEOTIDE SEQUENCE [LARGE SCALE GENOMIC DNA]</scope>
    <source>
        <strain evidence="3">ATCC 38817</strain>
    </source>
</reference>
<protein>
    <recommendedName>
        <fullName evidence="5">Heat shock factor binding protein 1</fullName>
    </recommendedName>
</protein>
<accession>A0A058Z6Y0</accession>
<feature type="coiled-coil region" evidence="2">
    <location>
        <begin position="9"/>
        <end position="36"/>
    </location>
</feature>
<dbReference type="Gene3D" id="1.20.5.430">
    <property type="match status" value="1"/>
</dbReference>
<evidence type="ECO:0000313" key="4">
    <source>
        <dbReference type="Proteomes" id="UP000030693"/>
    </source>
</evidence>
<keyword evidence="2" id="KW-0175">Coiled coil</keyword>